<evidence type="ECO:0000256" key="4">
    <source>
        <dbReference type="ARBA" id="ARBA00022989"/>
    </source>
</evidence>
<dbReference type="InterPro" id="IPR022791">
    <property type="entry name" value="L-PG_synthase/AglD"/>
</dbReference>
<reference evidence="7 8" key="1">
    <citation type="submission" date="2023-04" db="EMBL/GenBank/DDBJ databases">
        <title>YMD61, complete Genome.</title>
        <authorList>
            <person name="Zhang J."/>
        </authorList>
    </citation>
    <scope>NUCLEOTIDE SEQUENCE [LARGE SCALE GENOMIC DNA]</scope>
    <source>
        <strain evidence="7 8">YMD61</strain>
    </source>
</reference>
<keyword evidence="4 6" id="KW-1133">Transmembrane helix</keyword>
<dbReference type="EMBL" id="CP124535">
    <property type="protein sequence ID" value="WGV14745.1"/>
    <property type="molecule type" value="Genomic_DNA"/>
</dbReference>
<feature type="transmembrane region" description="Helical" evidence="6">
    <location>
        <begin position="177"/>
        <end position="194"/>
    </location>
</feature>
<feature type="transmembrane region" description="Helical" evidence="6">
    <location>
        <begin position="268"/>
        <end position="290"/>
    </location>
</feature>
<organism evidence="7 8">
    <name type="scientific">Fuscovulum ytuae</name>
    <dbReference type="NCBI Taxonomy" id="3042299"/>
    <lineage>
        <taxon>Bacteria</taxon>
        <taxon>Pseudomonadati</taxon>
        <taxon>Pseudomonadota</taxon>
        <taxon>Alphaproteobacteria</taxon>
        <taxon>Rhodobacterales</taxon>
        <taxon>Paracoccaceae</taxon>
        <taxon>Fuscovulum</taxon>
    </lineage>
</organism>
<dbReference type="Pfam" id="PF03706">
    <property type="entry name" value="LPG_synthase_TM"/>
    <property type="match status" value="1"/>
</dbReference>
<sequence length="296" mass="30508">MRVLRWGATVLLLGLLLWVVDWRAVRGVLARAEPGWMVLAAVLLVMQTAVSALRWRLVAARLGQRIAMGHALREYFLAQAVNMAVPGGVMGDAARAVRARAEVGLERAGMAVVLERAAGQVALVAVTATAVLAVTLVPGGMAVPGAVIWGLLLAMGGMGLALVLLSRMAGQRAAVARWRQGVQVALLSHGVWGAQVGLSLVTVGLNLAAFWACAVAMGVWLPLGAALVVLPLVLFAMLVPLTVGGWGLREGAAVAFFPLAGASGAEGFAASAAFGAVFTLTALVGLIVTFRPMRAA</sequence>
<evidence type="ECO:0000313" key="7">
    <source>
        <dbReference type="EMBL" id="WGV14745.1"/>
    </source>
</evidence>
<accession>A0ABY8Q372</accession>
<dbReference type="PANTHER" id="PTHR40277">
    <property type="entry name" value="BLL5419 PROTEIN"/>
    <property type="match status" value="1"/>
</dbReference>
<feature type="transmembrane region" description="Helical" evidence="6">
    <location>
        <begin position="228"/>
        <end position="248"/>
    </location>
</feature>
<gene>
    <name evidence="7" type="ORF">QF092_10600</name>
</gene>
<dbReference type="Proteomes" id="UP001230978">
    <property type="component" value="Chromosome"/>
</dbReference>
<feature type="transmembrane region" description="Helical" evidence="6">
    <location>
        <begin position="200"/>
        <end position="221"/>
    </location>
</feature>
<proteinExistence type="predicted"/>
<keyword evidence="3 6" id="KW-0812">Transmembrane</keyword>
<evidence type="ECO:0000256" key="6">
    <source>
        <dbReference type="SAM" id="Phobius"/>
    </source>
</evidence>
<feature type="transmembrane region" description="Helical" evidence="6">
    <location>
        <begin position="146"/>
        <end position="165"/>
    </location>
</feature>
<feature type="transmembrane region" description="Helical" evidence="6">
    <location>
        <begin position="117"/>
        <end position="140"/>
    </location>
</feature>
<keyword evidence="5 6" id="KW-0472">Membrane</keyword>
<evidence type="ECO:0000256" key="1">
    <source>
        <dbReference type="ARBA" id="ARBA00004651"/>
    </source>
</evidence>
<comment type="subcellular location">
    <subcellularLocation>
        <location evidence="1">Cell membrane</location>
        <topology evidence="1">Multi-pass membrane protein</topology>
    </subcellularLocation>
</comment>
<protein>
    <submittedName>
        <fullName evidence="7">Lysylphosphatidylglycerol synthase transmembrane domain-containing protein</fullName>
    </submittedName>
</protein>
<evidence type="ECO:0000256" key="5">
    <source>
        <dbReference type="ARBA" id="ARBA00023136"/>
    </source>
</evidence>
<evidence type="ECO:0000313" key="8">
    <source>
        <dbReference type="Proteomes" id="UP001230978"/>
    </source>
</evidence>
<feature type="transmembrane region" description="Helical" evidence="6">
    <location>
        <begin position="36"/>
        <end position="55"/>
    </location>
</feature>
<keyword evidence="2" id="KW-1003">Cell membrane</keyword>
<keyword evidence="8" id="KW-1185">Reference proteome</keyword>
<evidence type="ECO:0000256" key="2">
    <source>
        <dbReference type="ARBA" id="ARBA00022475"/>
    </source>
</evidence>
<dbReference type="RefSeq" id="WP_281463872.1">
    <property type="nucleotide sequence ID" value="NZ_CP124535.1"/>
</dbReference>
<name>A0ABY8Q372_9RHOB</name>
<evidence type="ECO:0000256" key="3">
    <source>
        <dbReference type="ARBA" id="ARBA00022692"/>
    </source>
</evidence>
<dbReference type="PANTHER" id="PTHR40277:SF1">
    <property type="entry name" value="BLL5419 PROTEIN"/>
    <property type="match status" value="1"/>
</dbReference>